<dbReference type="WBParaSite" id="maker-unitig_28728-snap-gene-0.4-mRNA-1">
    <property type="protein sequence ID" value="maker-unitig_28728-snap-gene-0.4-mRNA-1"/>
    <property type="gene ID" value="maker-unitig_28728-snap-gene-0.4"/>
</dbReference>
<evidence type="ECO:0000313" key="1">
    <source>
        <dbReference type="Proteomes" id="UP000095280"/>
    </source>
</evidence>
<sequence length="94" mass="10461">MGPSGQRARTTLLHSLWRPVPLEPAGCLKNLAATGRVAQDAERIRLRHRQEDVFFSISLTCARCCSFTGRSSTRLRRFIDTRIGDFLDKGLSGG</sequence>
<proteinExistence type="predicted"/>
<dbReference type="AlphaFoldDB" id="A0A1I8FBZ1"/>
<protein>
    <submittedName>
        <fullName evidence="2">Secreted protein</fullName>
    </submittedName>
</protein>
<evidence type="ECO:0000313" key="2">
    <source>
        <dbReference type="WBParaSite" id="maker-unitig_28728-snap-gene-0.4-mRNA-1"/>
    </source>
</evidence>
<name>A0A1I8FBZ1_9PLAT</name>
<organism evidence="1 2">
    <name type="scientific">Macrostomum lignano</name>
    <dbReference type="NCBI Taxonomy" id="282301"/>
    <lineage>
        <taxon>Eukaryota</taxon>
        <taxon>Metazoa</taxon>
        <taxon>Spiralia</taxon>
        <taxon>Lophotrochozoa</taxon>
        <taxon>Platyhelminthes</taxon>
        <taxon>Rhabditophora</taxon>
        <taxon>Macrostomorpha</taxon>
        <taxon>Macrostomida</taxon>
        <taxon>Macrostomidae</taxon>
        <taxon>Macrostomum</taxon>
    </lineage>
</organism>
<reference evidence="2" key="1">
    <citation type="submission" date="2016-11" db="UniProtKB">
        <authorList>
            <consortium name="WormBaseParasite"/>
        </authorList>
    </citation>
    <scope>IDENTIFICATION</scope>
</reference>
<accession>A0A1I8FBZ1</accession>
<dbReference type="Proteomes" id="UP000095280">
    <property type="component" value="Unplaced"/>
</dbReference>
<keyword evidence="1" id="KW-1185">Reference proteome</keyword>